<evidence type="ECO:0000313" key="2">
    <source>
        <dbReference type="Proteomes" id="UP000265431"/>
    </source>
</evidence>
<dbReference type="AlphaFoldDB" id="A0A399R0M6"/>
<name>A0A399R0M6_9PROT</name>
<dbReference type="InterPro" id="IPR021276">
    <property type="entry name" value="DUF2855"/>
</dbReference>
<proteinExistence type="predicted"/>
<dbReference type="Pfam" id="PF11017">
    <property type="entry name" value="DUF2855"/>
    <property type="match status" value="1"/>
</dbReference>
<sequence length="360" mass="39842">MADVSELWINRSDYRKTKPVTRPQAPLEDGQVRVAIDKFAITSNNVSYAISGDAIGYWRFFPADDGWGKVTVWGFGDVVESRSPDIAVGERLYGFFPMASEAVLTVGRVKDDFFMDASPHRADLAAVYNQYRRLAGEPEAMRKLEDERSLYFPLFITSFVLYDYLTDNDYFGASQVVIGSVSSKTAFGLAQFIHEDESAGQRVIGLTSPGNRAFVESLGCCNDILLYGDEEKIDPSVKTAYVDMSGNRDLTVTLHNHLQENMVESCMVGATHWESAGRAKGLPGAEPKFFFAPAQIAKRDKEWGPGVLYGKASEASARLARSASKEIEIERVKGPDEVAAIWRDFLDNKVAPNRGIMASL</sequence>
<gene>
    <name evidence="1" type="ORF">D1224_03280</name>
</gene>
<dbReference type="OrthoDB" id="8953110at2"/>
<dbReference type="Proteomes" id="UP000265431">
    <property type="component" value="Unassembled WGS sequence"/>
</dbReference>
<comment type="caution">
    <text evidence="1">The sequence shown here is derived from an EMBL/GenBank/DDBJ whole genome shotgun (WGS) entry which is preliminary data.</text>
</comment>
<protein>
    <submittedName>
        <fullName evidence="1">DUF2855 family protein</fullName>
    </submittedName>
</protein>
<organism evidence="1 2">
    <name type="scientific">Henriciella barbarensis</name>
    <dbReference type="NCBI Taxonomy" id="86342"/>
    <lineage>
        <taxon>Bacteria</taxon>
        <taxon>Pseudomonadati</taxon>
        <taxon>Pseudomonadota</taxon>
        <taxon>Alphaproteobacteria</taxon>
        <taxon>Hyphomonadales</taxon>
        <taxon>Hyphomonadaceae</taxon>
        <taxon>Henriciella</taxon>
    </lineage>
</organism>
<reference evidence="1 2" key="1">
    <citation type="submission" date="2018-08" db="EMBL/GenBank/DDBJ databases">
        <title>Henriciella mobilis sp. nov., isolated from seawater.</title>
        <authorList>
            <person name="Cheng H."/>
            <person name="Wu Y.-H."/>
            <person name="Xu X.-W."/>
            <person name="Guo L.-L."/>
        </authorList>
    </citation>
    <scope>NUCLEOTIDE SEQUENCE [LARGE SCALE GENOMIC DNA]</scope>
    <source>
        <strain evidence="1 2">CCUG66934</strain>
    </source>
</reference>
<accession>A0A399R0M6</accession>
<keyword evidence="2" id="KW-1185">Reference proteome</keyword>
<dbReference type="EMBL" id="QWGB01000005">
    <property type="protein sequence ID" value="RIJ23312.1"/>
    <property type="molecule type" value="Genomic_DNA"/>
</dbReference>
<evidence type="ECO:0000313" key="1">
    <source>
        <dbReference type="EMBL" id="RIJ23312.1"/>
    </source>
</evidence>
<dbReference type="RefSeq" id="WP_119378501.1">
    <property type="nucleotide sequence ID" value="NZ_QWGB01000005.1"/>
</dbReference>